<dbReference type="EMBL" id="BQNB010013611">
    <property type="protein sequence ID" value="GJT18090.1"/>
    <property type="molecule type" value="Genomic_DNA"/>
</dbReference>
<proteinExistence type="predicted"/>
<evidence type="ECO:0008006" key="3">
    <source>
        <dbReference type="Google" id="ProtNLM"/>
    </source>
</evidence>
<protein>
    <recommendedName>
        <fullName evidence="3">Reverse transcriptase domain-containing protein</fullName>
    </recommendedName>
</protein>
<name>A0ABQ5BT96_9ASTR</name>
<reference evidence="1" key="2">
    <citation type="submission" date="2022-01" db="EMBL/GenBank/DDBJ databases">
        <authorList>
            <person name="Yamashiro T."/>
            <person name="Shiraishi A."/>
            <person name="Satake H."/>
            <person name="Nakayama K."/>
        </authorList>
    </citation>
    <scope>NUCLEOTIDE SEQUENCE</scope>
</reference>
<reference evidence="1" key="1">
    <citation type="journal article" date="2022" name="Int. J. Mol. Sci.">
        <title>Draft Genome of Tanacetum Coccineum: Genomic Comparison of Closely Related Tanacetum-Family Plants.</title>
        <authorList>
            <person name="Yamashiro T."/>
            <person name="Shiraishi A."/>
            <person name="Nakayama K."/>
            <person name="Satake H."/>
        </authorList>
    </citation>
    <scope>NUCLEOTIDE SEQUENCE</scope>
</reference>
<accession>A0ABQ5BT96</accession>
<keyword evidence="2" id="KW-1185">Reference proteome</keyword>
<sequence>MTIPTLLMLLKSHSLSNRTPVKIPHKVLHKSTIIVVTSVKIPIYYDDDDDEESSIPLKDTIISELPPCIAITPALSTEEPVDSLIMEDEHLDIILATKSDEFIKSSVENLVQNPSESEDFSDIESECDVPVFDNSTTFSNPLFDTNDDFSSSDDESFSDEDVPNEIYSYPLFNEEIISVKIDASIISMIDSLVEQFSGELANIDLIPPGINEADFDLEEDIHFIERLLYDNSFPRPPKAFQANSNTIIDYFPTFPIPVEDSDSLREEIDIFYGPDDSIPPGIESDDFDSEDDDNSTFLPEFESFHVDYPNSGDSTIDVVEDIPVDVPNILPTHPTLHMDFDFIPFHNDLGSNLDDSSPFGDRNKIYDPGICIKVESMKFLAPLSLVIDTSLPFPSKKEVKVFNHDILASKEKSPSSSSYQGFKAFQLISESPMLILGDNTPNLGVRHPHFYPP</sequence>
<gene>
    <name evidence="1" type="ORF">Tco_0876796</name>
</gene>
<organism evidence="1 2">
    <name type="scientific">Tanacetum coccineum</name>
    <dbReference type="NCBI Taxonomy" id="301880"/>
    <lineage>
        <taxon>Eukaryota</taxon>
        <taxon>Viridiplantae</taxon>
        <taxon>Streptophyta</taxon>
        <taxon>Embryophyta</taxon>
        <taxon>Tracheophyta</taxon>
        <taxon>Spermatophyta</taxon>
        <taxon>Magnoliopsida</taxon>
        <taxon>eudicotyledons</taxon>
        <taxon>Gunneridae</taxon>
        <taxon>Pentapetalae</taxon>
        <taxon>asterids</taxon>
        <taxon>campanulids</taxon>
        <taxon>Asterales</taxon>
        <taxon>Asteraceae</taxon>
        <taxon>Asteroideae</taxon>
        <taxon>Anthemideae</taxon>
        <taxon>Anthemidinae</taxon>
        <taxon>Tanacetum</taxon>
    </lineage>
</organism>
<evidence type="ECO:0000313" key="1">
    <source>
        <dbReference type="EMBL" id="GJT18090.1"/>
    </source>
</evidence>
<evidence type="ECO:0000313" key="2">
    <source>
        <dbReference type="Proteomes" id="UP001151760"/>
    </source>
</evidence>
<dbReference type="Proteomes" id="UP001151760">
    <property type="component" value="Unassembled WGS sequence"/>
</dbReference>
<comment type="caution">
    <text evidence="1">The sequence shown here is derived from an EMBL/GenBank/DDBJ whole genome shotgun (WGS) entry which is preliminary data.</text>
</comment>